<comment type="domain">
    <text evidence="4">Contains a large N-terminal NADP-binding domain, and a smaller C-terminal substrate-binding domain.</text>
</comment>
<evidence type="ECO:0000256" key="1">
    <source>
        <dbReference type="ARBA" id="ARBA00022857"/>
    </source>
</evidence>
<feature type="binding site" evidence="4">
    <location>
        <begin position="25"/>
        <end position="26"/>
    </location>
    <ligand>
        <name>NADP(+)</name>
        <dbReference type="ChEBI" id="CHEBI:58349"/>
    </ligand>
</feature>
<accession>F1YS81</accession>
<dbReference type="Pfam" id="PF01370">
    <property type="entry name" value="Epimerase"/>
    <property type="match status" value="1"/>
</dbReference>
<protein>
    <recommendedName>
        <fullName evidence="4">ADP-L-glycero-D-manno-heptose-6-epimerase</fullName>
        <ecNumber evidence="4">5.1.3.20</ecNumber>
    </recommendedName>
    <alternativeName>
        <fullName evidence="4">ADP-L-glycero-beta-D-manno-heptose-6-epimerase</fullName>
        <shortName evidence="4">ADP-glyceromanno-heptose 6-epimerase</shortName>
        <shortName evidence="4">ADP-hep 6-epimerase</shortName>
        <shortName evidence="4">AGME</shortName>
    </alternativeName>
</protein>
<dbReference type="GO" id="GO:0005975">
    <property type="term" value="P:carbohydrate metabolic process"/>
    <property type="evidence" value="ECO:0007669"/>
    <property type="project" value="UniProtKB-UniRule"/>
</dbReference>
<comment type="caution">
    <text evidence="4">Lacks conserved residue(s) required for the propagation of feature annotation.</text>
</comment>
<feature type="binding site" evidence="4">
    <location>
        <position position="299"/>
    </location>
    <ligand>
        <name>substrate</name>
    </ligand>
</feature>
<gene>
    <name evidence="4 6" type="primary">hldD</name>
    <name evidence="6" type="ORF">APO_0771</name>
</gene>
<dbReference type="Proteomes" id="UP000018454">
    <property type="component" value="Unassembled WGS sequence"/>
</dbReference>
<dbReference type="EMBL" id="AEUP01000018">
    <property type="protein sequence ID" value="EGE48416.1"/>
    <property type="molecule type" value="Genomic_DNA"/>
</dbReference>
<dbReference type="AlphaFoldDB" id="F1YS81"/>
<comment type="subunit">
    <text evidence="4">Homopentamer.</text>
</comment>
<keyword evidence="2 4" id="KW-0413">Isomerase</keyword>
<feature type="binding site" evidence="4">
    <location>
        <position position="188"/>
    </location>
    <ligand>
        <name>substrate</name>
    </ligand>
</feature>
<evidence type="ECO:0000313" key="7">
    <source>
        <dbReference type="Proteomes" id="UP000018454"/>
    </source>
</evidence>
<dbReference type="GO" id="GO:0050661">
    <property type="term" value="F:NADP binding"/>
    <property type="evidence" value="ECO:0007669"/>
    <property type="project" value="InterPro"/>
</dbReference>
<organism evidence="6 7">
    <name type="scientific">Acetobacter pomorum DM001</name>
    <dbReference type="NCBI Taxonomy" id="945681"/>
    <lineage>
        <taxon>Bacteria</taxon>
        <taxon>Pseudomonadati</taxon>
        <taxon>Pseudomonadota</taxon>
        <taxon>Alphaproteobacteria</taxon>
        <taxon>Acetobacterales</taxon>
        <taxon>Acetobacteraceae</taxon>
        <taxon>Acetobacter</taxon>
    </lineage>
</organism>
<sequence length="341" mass="38461">MTAWSVRSRPLYSRTMIVITGGAGFIGSCLQAALAARGLETIIVDWLGQEGKWRNVSQHAPTRLIAPENLKDFLATTPKIDTIFHMGAISETTATDGDLVWRTNVELSQTLWDWCTRNRARFIYASSAATYGAADKPELFNDDPGHLSQLRPLNLYGWSKHVFDQHVTTTLDQHTPRPPQWAGLKFFNVYGPNEYHKGKMISVVKVKYDEVKSGQPARLFRSDRPDIADGMQARDFIWVGDVVNVMLWLYDNPEVSDLFNCGTGTARTYLDLAHAVCDAIGCERQIEFIDMPQSLRGQYQSYTQADLSRLRAAGYTGQFTSLEEGVKRYVQDYLATDNPYL</sequence>
<dbReference type="InterPro" id="IPR011912">
    <property type="entry name" value="Heptose_epim"/>
</dbReference>
<feature type="active site" description="Proton acceptor" evidence="4">
    <location>
        <position position="197"/>
    </location>
</feature>
<dbReference type="PANTHER" id="PTHR43103">
    <property type="entry name" value="NUCLEOSIDE-DIPHOSPHATE-SUGAR EPIMERASE"/>
    <property type="match status" value="1"/>
</dbReference>
<feature type="binding site" evidence="4">
    <location>
        <begin position="86"/>
        <end position="90"/>
    </location>
    <ligand>
        <name>NADP(+)</name>
        <dbReference type="ChEBI" id="CHEBI:58349"/>
    </ligand>
</feature>
<dbReference type="Gene3D" id="3.40.50.720">
    <property type="entry name" value="NAD(P)-binding Rossmann-like Domain"/>
    <property type="match status" value="1"/>
</dbReference>
<dbReference type="SUPFAM" id="SSF51735">
    <property type="entry name" value="NAD(P)-binding Rossmann-fold domains"/>
    <property type="match status" value="1"/>
</dbReference>
<comment type="pathway">
    <text evidence="4">Nucleotide-sugar biosynthesis; ADP-L-glycero-beta-D-manno-heptose biosynthesis; ADP-L-glycero-beta-D-manno-heptose from D-glycero-beta-D-manno-heptose 7-phosphate: step 4/4.</text>
</comment>
<feature type="binding site" evidence="4">
    <location>
        <position position="197"/>
    </location>
    <ligand>
        <name>NADP(+)</name>
        <dbReference type="ChEBI" id="CHEBI:58349"/>
    </ligand>
</feature>
<feature type="binding site" evidence="4">
    <location>
        <position position="52"/>
    </location>
    <ligand>
        <name>NADP(+)</name>
        <dbReference type="ChEBI" id="CHEBI:58349"/>
    </ligand>
</feature>
<dbReference type="GO" id="GO:0097171">
    <property type="term" value="P:ADP-L-glycero-beta-D-manno-heptose biosynthetic process"/>
    <property type="evidence" value="ECO:0007669"/>
    <property type="project" value="UniProtKB-UniPathway"/>
</dbReference>
<dbReference type="PROSITE" id="PS51257">
    <property type="entry name" value="PROKAR_LIPOPROTEIN"/>
    <property type="match status" value="1"/>
</dbReference>
<comment type="catalytic activity">
    <reaction evidence="4">
        <text>ADP-D-glycero-beta-D-manno-heptose = ADP-L-glycero-beta-D-manno-heptose</text>
        <dbReference type="Rhea" id="RHEA:17577"/>
        <dbReference type="ChEBI" id="CHEBI:59967"/>
        <dbReference type="ChEBI" id="CHEBI:61506"/>
        <dbReference type="EC" id="5.1.3.20"/>
    </reaction>
</comment>
<dbReference type="Gene3D" id="3.90.25.10">
    <property type="entry name" value="UDP-galactose 4-epimerase, domain 1"/>
    <property type="match status" value="1"/>
</dbReference>
<feature type="binding site" evidence="4">
    <location>
        <position position="199"/>
    </location>
    <ligand>
        <name>substrate</name>
    </ligand>
</feature>
<evidence type="ECO:0000259" key="5">
    <source>
        <dbReference type="Pfam" id="PF01370"/>
    </source>
</evidence>
<evidence type="ECO:0000256" key="4">
    <source>
        <dbReference type="HAMAP-Rule" id="MF_01601"/>
    </source>
</evidence>
<dbReference type="CDD" id="cd05248">
    <property type="entry name" value="ADP_GME_SDR_e"/>
    <property type="match status" value="1"/>
</dbReference>
<feature type="binding site" evidence="4">
    <location>
        <begin position="45"/>
        <end position="46"/>
    </location>
    <ligand>
        <name>NADP(+)</name>
        <dbReference type="ChEBI" id="CHEBI:58349"/>
    </ligand>
</feature>
<comment type="similarity">
    <text evidence="4">Belongs to the NAD(P)-dependent epimerase/dehydratase family. HldD subfamily.</text>
</comment>
<dbReference type="HAMAP" id="MF_01601">
    <property type="entry name" value="Heptose_epimerase"/>
    <property type="match status" value="1"/>
</dbReference>
<dbReference type="NCBIfam" id="TIGR02197">
    <property type="entry name" value="heptose_epim"/>
    <property type="match status" value="1"/>
</dbReference>
<evidence type="ECO:0000256" key="3">
    <source>
        <dbReference type="ARBA" id="ARBA00023277"/>
    </source>
</evidence>
<reference evidence="6 7" key="1">
    <citation type="journal article" date="2011" name="Science">
        <title>Drosophila microbiome modulates host developmental and metabolic homeostasis via insulin signaling.</title>
        <authorList>
            <person name="Shin S.C."/>
            <person name="Kim S.H."/>
            <person name="You H."/>
            <person name="Kim B."/>
            <person name="Kim A.C."/>
            <person name="Lee K.A."/>
            <person name="Yoon J.H."/>
            <person name="Ryu J.H."/>
            <person name="Lee W.J."/>
        </authorList>
    </citation>
    <scope>NUCLEOTIDE SEQUENCE [LARGE SCALE GENOMIC DNA]</scope>
    <source>
        <strain evidence="6 7">DM001</strain>
    </source>
</reference>
<comment type="function">
    <text evidence="4">Catalyzes the interconversion between ADP-D-glycero-beta-D-manno-heptose and ADP-L-glycero-beta-D-manno-heptose via an epimerization at carbon 6 of the heptose.</text>
</comment>
<dbReference type="UniPathway" id="UPA00356">
    <property type="reaction ID" value="UER00440"/>
</dbReference>
<comment type="caution">
    <text evidence="6">The sequence shown here is derived from an EMBL/GenBank/DDBJ whole genome shotgun (WGS) entry which is preliminary data.</text>
</comment>
<evidence type="ECO:0000313" key="6">
    <source>
        <dbReference type="EMBL" id="EGE48416.1"/>
    </source>
</evidence>
<keyword evidence="1 4" id="KW-0521">NADP</keyword>
<proteinExistence type="inferred from homology"/>
<feature type="binding site" evidence="4">
    <location>
        <position position="189"/>
    </location>
    <ligand>
        <name>NADP(+)</name>
        <dbReference type="ChEBI" id="CHEBI:58349"/>
    </ligand>
</feature>
<feature type="active site" description="Proton acceptor" evidence="4">
    <location>
        <position position="156"/>
    </location>
</feature>
<dbReference type="InterPro" id="IPR001509">
    <property type="entry name" value="Epimerase_deHydtase"/>
</dbReference>
<dbReference type="InterPro" id="IPR036291">
    <property type="entry name" value="NAD(P)-bd_dom_sf"/>
</dbReference>
<feature type="binding site" evidence="4">
    <location>
        <begin position="220"/>
        <end position="223"/>
    </location>
    <ligand>
        <name>substrate</name>
    </ligand>
</feature>
<feature type="binding site" evidence="4">
    <location>
        <position position="160"/>
    </location>
    <ligand>
        <name>NADP(+)</name>
        <dbReference type="ChEBI" id="CHEBI:58349"/>
    </ligand>
</feature>
<feature type="domain" description="NAD-dependent epimerase/dehydratase" evidence="5">
    <location>
        <begin position="17"/>
        <end position="262"/>
    </location>
</feature>
<name>F1YS81_9PROT</name>
<evidence type="ECO:0000256" key="2">
    <source>
        <dbReference type="ARBA" id="ARBA00023235"/>
    </source>
</evidence>
<dbReference type="PANTHER" id="PTHR43103:SF3">
    <property type="entry name" value="ADP-L-GLYCERO-D-MANNO-HEPTOSE-6-EPIMERASE"/>
    <property type="match status" value="1"/>
</dbReference>
<keyword evidence="3 4" id="KW-0119">Carbohydrate metabolism</keyword>
<comment type="cofactor">
    <cofactor evidence="4">
        <name>NADP(+)</name>
        <dbReference type="ChEBI" id="CHEBI:58349"/>
    </cofactor>
    <text evidence="4">Binds 1 NADP(+) per subunit.</text>
</comment>
<dbReference type="GO" id="GO:0008712">
    <property type="term" value="F:ADP-glyceromanno-heptose 6-epimerase activity"/>
    <property type="evidence" value="ECO:0007669"/>
    <property type="project" value="UniProtKB-UniRule"/>
</dbReference>
<feature type="binding site" evidence="4">
    <location>
        <position position="234"/>
    </location>
    <ligand>
        <name>substrate</name>
    </ligand>
</feature>
<dbReference type="EC" id="5.1.3.20" evidence="4"/>